<feature type="region of interest" description="Disordered" evidence="1">
    <location>
        <begin position="93"/>
        <end position="115"/>
    </location>
</feature>
<proteinExistence type="predicted"/>
<evidence type="ECO:0000256" key="1">
    <source>
        <dbReference type="SAM" id="MobiDB-lite"/>
    </source>
</evidence>
<accession>A0A7S3L4U6</accession>
<gene>
    <name evidence="2" type="ORF">ACOF00016_LOCUS9197</name>
</gene>
<protein>
    <submittedName>
        <fullName evidence="2">Uncharacterized protein</fullName>
    </submittedName>
</protein>
<dbReference type="EMBL" id="HBIM01011073">
    <property type="protein sequence ID" value="CAE0411912.1"/>
    <property type="molecule type" value="Transcribed_RNA"/>
</dbReference>
<evidence type="ECO:0000313" key="2">
    <source>
        <dbReference type="EMBL" id="CAE0411912.1"/>
    </source>
</evidence>
<organism evidence="2">
    <name type="scientific">Amphora coffeiformis</name>
    <dbReference type="NCBI Taxonomy" id="265554"/>
    <lineage>
        <taxon>Eukaryota</taxon>
        <taxon>Sar</taxon>
        <taxon>Stramenopiles</taxon>
        <taxon>Ochrophyta</taxon>
        <taxon>Bacillariophyta</taxon>
        <taxon>Bacillariophyceae</taxon>
        <taxon>Bacillariophycidae</taxon>
        <taxon>Thalassiophysales</taxon>
        <taxon>Catenulaceae</taxon>
        <taxon>Amphora</taxon>
    </lineage>
</organism>
<name>A0A7S3L4U6_9STRA</name>
<dbReference type="AlphaFoldDB" id="A0A7S3L4U6"/>
<sequence>MSLDIDKTIAILTLQEKSKLWYKDRGSVKVFTIVETLQGQHRKAKEAELKAGRELTAFEKEVADSLAAAERKRGIIAKKEPSRSRIRCCDQRREGCNGDCDEVRGGGEEGAPRRN</sequence>
<reference evidence="2" key="1">
    <citation type="submission" date="2021-01" db="EMBL/GenBank/DDBJ databases">
        <authorList>
            <person name="Corre E."/>
            <person name="Pelletier E."/>
            <person name="Niang G."/>
            <person name="Scheremetjew M."/>
            <person name="Finn R."/>
            <person name="Kale V."/>
            <person name="Holt S."/>
            <person name="Cochrane G."/>
            <person name="Meng A."/>
            <person name="Brown T."/>
            <person name="Cohen L."/>
        </authorList>
    </citation>
    <scope>NUCLEOTIDE SEQUENCE</scope>
    <source>
        <strain evidence="2">CCMP127</strain>
    </source>
</reference>